<keyword evidence="1" id="KW-0472">Membrane</keyword>
<feature type="non-terminal residue" evidence="3">
    <location>
        <position position="1"/>
    </location>
</feature>
<dbReference type="AlphaFoldDB" id="A0A2G3DX20"/>
<reference evidence="3 4" key="1">
    <citation type="submission" date="2017-10" db="EMBL/GenBank/DDBJ databases">
        <title>Resolving the taxonomy of Roseburia spp., Eubacterium rectale and Agathobacter spp. through phylogenomic analysis.</title>
        <authorList>
            <person name="Sheridan P.O."/>
            <person name="Walker A.W."/>
            <person name="Duncan S.H."/>
            <person name="Scott K.P."/>
            <person name="Toole P.W.O."/>
            <person name="Luis P."/>
            <person name="Flint H.J."/>
        </authorList>
    </citation>
    <scope>NUCLEOTIDE SEQUENCE [LARGE SCALE GENOMIC DNA]</scope>
    <source>
        <strain evidence="3 4">JK626</strain>
    </source>
</reference>
<dbReference type="InterPro" id="IPR036890">
    <property type="entry name" value="HATPase_C_sf"/>
</dbReference>
<protein>
    <recommendedName>
        <fullName evidence="2">Sensor histidine kinase NatK-like C-terminal domain-containing protein</fullName>
    </recommendedName>
</protein>
<dbReference type="Pfam" id="PF14501">
    <property type="entry name" value="HATPase_c_5"/>
    <property type="match status" value="1"/>
</dbReference>
<keyword evidence="1" id="KW-1133">Transmembrane helix</keyword>
<dbReference type="InterPro" id="IPR032834">
    <property type="entry name" value="NatK-like_C"/>
</dbReference>
<feature type="transmembrane region" description="Helical" evidence="1">
    <location>
        <begin position="5"/>
        <end position="24"/>
    </location>
</feature>
<feature type="transmembrane region" description="Helical" evidence="1">
    <location>
        <begin position="30"/>
        <end position="53"/>
    </location>
</feature>
<dbReference type="EMBL" id="PDYF01000010">
    <property type="protein sequence ID" value="PHU35415.1"/>
    <property type="molecule type" value="Genomic_DNA"/>
</dbReference>
<dbReference type="PANTHER" id="PTHR40448">
    <property type="entry name" value="TWO-COMPONENT SENSOR HISTIDINE KINASE"/>
    <property type="match status" value="1"/>
</dbReference>
<organism evidence="3 4">
    <name type="scientific">Pseudobutyrivibrio ruminis</name>
    <dbReference type="NCBI Taxonomy" id="46206"/>
    <lineage>
        <taxon>Bacteria</taxon>
        <taxon>Bacillati</taxon>
        <taxon>Bacillota</taxon>
        <taxon>Clostridia</taxon>
        <taxon>Lachnospirales</taxon>
        <taxon>Lachnospiraceae</taxon>
        <taxon>Pseudobutyrivibrio</taxon>
    </lineage>
</organism>
<accession>A0A2G3DX20</accession>
<dbReference type="CDD" id="cd16935">
    <property type="entry name" value="HATPase_AgrC-ComD-like"/>
    <property type="match status" value="1"/>
</dbReference>
<feature type="domain" description="Sensor histidine kinase NatK-like C-terminal" evidence="2">
    <location>
        <begin position="296"/>
        <end position="394"/>
    </location>
</feature>
<feature type="transmembrane region" description="Helical" evidence="1">
    <location>
        <begin position="121"/>
        <end position="143"/>
    </location>
</feature>
<keyword evidence="1" id="KW-0812">Transmembrane</keyword>
<evidence type="ECO:0000313" key="3">
    <source>
        <dbReference type="EMBL" id="PHU35415.1"/>
    </source>
</evidence>
<reference evidence="3 4" key="2">
    <citation type="submission" date="2017-10" db="EMBL/GenBank/DDBJ databases">
        <authorList>
            <person name="Banno H."/>
            <person name="Chua N.-H."/>
        </authorList>
    </citation>
    <scope>NUCLEOTIDE SEQUENCE [LARGE SCALE GENOMIC DNA]</scope>
    <source>
        <strain evidence="3 4">JK626</strain>
    </source>
</reference>
<dbReference type="Gene3D" id="3.30.565.10">
    <property type="entry name" value="Histidine kinase-like ATPase, C-terminal domain"/>
    <property type="match status" value="1"/>
</dbReference>
<dbReference type="Proteomes" id="UP000225889">
    <property type="component" value="Unassembled WGS sequence"/>
</dbReference>
<dbReference type="RefSeq" id="WP_207654119.1">
    <property type="nucleotide sequence ID" value="NZ_PDYF01000010.1"/>
</dbReference>
<gene>
    <name evidence="3" type="ORF">CSX01_05465</name>
</gene>
<dbReference type="SUPFAM" id="SSF55874">
    <property type="entry name" value="ATPase domain of HSP90 chaperone/DNA topoisomerase II/histidine kinase"/>
    <property type="match status" value="1"/>
</dbReference>
<name>A0A2G3DX20_9FIRM</name>
<evidence type="ECO:0000313" key="4">
    <source>
        <dbReference type="Proteomes" id="UP000225889"/>
    </source>
</evidence>
<comment type="caution">
    <text evidence="3">The sequence shown here is derived from an EMBL/GenBank/DDBJ whole genome shotgun (WGS) entry which is preliminary data.</text>
</comment>
<feature type="transmembrane region" description="Helical" evidence="1">
    <location>
        <begin position="60"/>
        <end position="80"/>
    </location>
</feature>
<evidence type="ECO:0000259" key="2">
    <source>
        <dbReference type="Pfam" id="PF14501"/>
    </source>
</evidence>
<feature type="transmembrane region" description="Helical" evidence="1">
    <location>
        <begin position="92"/>
        <end position="112"/>
    </location>
</feature>
<sequence length="398" mass="46404">KKNNIVSVILEILLVVVILLTYSYCSWNNYKTIFIIITPLMFVKSAILMSSFFYLKWRHVAFVAFFVELVSFTGLNFRLITPFIGWTDDNGYIYEIIGEIIILLILLLIIFLRKKSIIQFWIADLPVIDFLIFTVLLFFLAIWEVVVYLTEKRLLRLYIFFAIIVVCTLATIIRTMIITRKNNSLLYVNSLLEEQMEQETDYYNQLIEQENQTKKFRHDIKNILIALHSMVKENQNDKAISYIEDLNEICEQLKPRYNTGNFIADAILNTKETKASQFDTSIEFEGYIPSEKVKDVDMVIVLSNLLDNAIEACSKLEGKKSIDIKSDLRKSAWVLTVINPSVPVKVKKNHVETTKEEKEYHGFGLSNIERTAERYEGNMRVNYENGFFKSQVTFFLGQ</sequence>
<evidence type="ECO:0000256" key="1">
    <source>
        <dbReference type="SAM" id="Phobius"/>
    </source>
</evidence>
<proteinExistence type="predicted"/>
<feature type="transmembrane region" description="Helical" evidence="1">
    <location>
        <begin position="155"/>
        <end position="177"/>
    </location>
</feature>
<dbReference type="PANTHER" id="PTHR40448:SF1">
    <property type="entry name" value="TWO-COMPONENT SENSOR HISTIDINE KINASE"/>
    <property type="match status" value="1"/>
</dbReference>
<dbReference type="GO" id="GO:0042802">
    <property type="term" value="F:identical protein binding"/>
    <property type="evidence" value="ECO:0007669"/>
    <property type="project" value="TreeGrafter"/>
</dbReference>